<accession>A0A9P6X3B6</accession>
<reference evidence="2" key="1">
    <citation type="journal article" date="2020" name="Microb. Genom.">
        <title>Genetic diversity of clinical and environmental Mucorales isolates obtained from an investigation of mucormycosis cases among solid organ transplant recipients.</title>
        <authorList>
            <person name="Nguyen M.H."/>
            <person name="Kaul D."/>
            <person name="Muto C."/>
            <person name="Cheng S.J."/>
            <person name="Richter R.A."/>
            <person name="Bruno V.M."/>
            <person name="Liu G."/>
            <person name="Beyhan S."/>
            <person name="Sundermann A.J."/>
            <person name="Mounaud S."/>
            <person name="Pasculle A.W."/>
            <person name="Nierman W.C."/>
            <person name="Driscoll E."/>
            <person name="Cumbie R."/>
            <person name="Clancy C.J."/>
            <person name="Dupont C.L."/>
        </authorList>
    </citation>
    <scope>NUCLEOTIDE SEQUENCE</scope>
    <source>
        <strain evidence="2">GL11</strain>
    </source>
</reference>
<dbReference type="EMBL" id="JAANQT010001682">
    <property type="protein sequence ID" value="KAG1304282.1"/>
    <property type="molecule type" value="Genomic_DNA"/>
</dbReference>
<feature type="region of interest" description="Disordered" evidence="1">
    <location>
        <begin position="113"/>
        <end position="133"/>
    </location>
</feature>
<feature type="compositionally biased region" description="Polar residues" evidence="1">
    <location>
        <begin position="26"/>
        <end position="42"/>
    </location>
</feature>
<sequence length="317" mass="36185">MNSDDLSVSFASSLGITDFATDIPENFNTDQPDKSTNLNYKQESYKRKASSPKQTDEDPIQSFLNESKWHNHSQRPLNSLTLMKDSINSRARSPGEHFGKRSMPLDNMSAMWPKESGNRRPSHLKEENVSEANNKKSTINNLLEARFKALPTSLKKTYDIANEKRHTKSAAKPPFHSSPHTPCIIEPTRIHFECEVKQNMIYSKVAQLKLKNTSSERIRTFSLFSSNGMLEFEMNEGAVLEEEEIEIKVRIKSESIQQLQTEHASDKLLVLIDQTNPTMIDVSIKLTKDQQNSYPPQRPECPFCALEKGYPLHCLQK</sequence>
<feature type="region of interest" description="Disordered" evidence="1">
    <location>
        <begin position="22"/>
        <end position="59"/>
    </location>
</feature>
<name>A0A9P6X3B6_RHIOR</name>
<keyword evidence="3" id="KW-1185">Reference proteome</keyword>
<protein>
    <submittedName>
        <fullName evidence="2">Uncharacterized protein</fullName>
    </submittedName>
</protein>
<gene>
    <name evidence="2" type="ORF">G6F64_009337</name>
</gene>
<evidence type="ECO:0000256" key="1">
    <source>
        <dbReference type="SAM" id="MobiDB-lite"/>
    </source>
</evidence>
<comment type="caution">
    <text evidence="2">The sequence shown here is derived from an EMBL/GenBank/DDBJ whole genome shotgun (WGS) entry which is preliminary data.</text>
</comment>
<dbReference type="Proteomes" id="UP000716291">
    <property type="component" value="Unassembled WGS sequence"/>
</dbReference>
<evidence type="ECO:0000313" key="2">
    <source>
        <dbReference type="EMBL" id="KAG1304282.1"/>
    </source>
</evidence>
<organism evidence="2 3">
    <name type="scientific">Rhizopus oryzae</name>
    <name type="common">Mucormycosis agent</name>
    <name type="synonym">Rhizopus arrhizus var. delemar</name>
    <dbReference type="NCBI Taxonomy" id="64495"/>
    <lineage>
        <taxon>Eukaryota</taxon>
        <taxon>Fungi</taxon>
        <taxon>Fungi incertae sedis</taxon>
        <taxon>Mucoromycota</taxon>
        <taxon>Mucoromycotina</taxon>
        <taxon>Mucoromycetes</taxon>
        <taxon>Mucorales</taxon>
        <taxon>Mucorineae</taxon>
        <taxon>Rhizopodaceae</taxon>
        <taxon>Rhizopus</taxon>
    </lineage>
</organism>
<dbReference type="OrthoDB" id="2278152at2759"/>
<dbReference type="AlphaFoldDB" id="A0A9P6X3B6"/>
<proteinExistence type="predicted"/>
<evidence type="ECO:0000313" key="3">
    <source>
        <dbReference type="Proteomes" id="UP000716291"/>
    </source>
</evidence>